<dbReference type="Pfam" id="PF00096">
    <property type="entry name" value="zf-C2H2"/>
    <property type="match status" value="1"/>
</dbReference>
<feature type="domain" description="C2H2-type" evidence="3">
    <location>
        <begin position="46"/>
        <end position="73"/>
    </location>
</feature>
<dbReference type="EMBL" id="JAHRIQ010081231">
    <property type="protein sequence ID" value="MEQ2246778.1"/>
    <property type="molecule type" value="Genomic_DNA"/>
</dbReference>
<name>A0ABV0URI8_9TELE</name>
<gene>
    <name evidence="4" type="ORF">ILYODFUR_002752</name>
</gene>
<protein>
    <recommendedName>
        <fullName evidence="3">C2H2-type domain-containing protein</fullName>
    </recommendedName>
</protein>
<proteinExistence type="predicted"/>
<feature type="region of interest" description="Disordered" evidence="2">
    <location>
        <begin position="1"/>
        <end position="133"/>
    </location>
</feature>
<evidence type="ECO:0000259" key="3">
    <source>
        <dbReference type="PROSITE" id="PS50157"/>
    </source>
</evidence>
<dbReference type="SUPFAM" id="SSF57667">
    <property type="entry name" value="beta-beta-alpha zinc fingers"/>
    <property type="match status" value="1"/>
</dbReference>
<organism evidence="4 5">
    <name type="scientific">Ilyodon furcidens</name>
    <name type="common">goldbreast splitfin</name>
    <dbReference type="NCBI Taxonomy" id="33524"/>
    <lineage>
        <taxon>Eukaryota</taxon>
        <taxon>Metazoa</taxon>
        <taxon>Chordata</taxon>
        <taxon>Craniata</taxon>
        <taxon>Vertebrata</taxon>
        <taxon>Euteleostomi</taxon>
        <taxon>Actinopterygii</taxon>
        <taxon>Neopterygii</taxon>
        <taxon>Teleostei</taxon>
        <taxon>Neoteleostei</taxon>
        <taxon>Acanthomorphata</taxon>
        <taxon>Ovalentaria</taxon>
        <taxon>Atherinomorphae</taxon>
        <taxon>Cyprinodontiformes</taxon>
        <taxon>Goodeidae</taxon>
        <taxon>Ilyodon</taxon>
    </lineage>
</organism>
<dbReference type="Proteomes" id="UP001482620">
    <property type="component" value="Unassembled WGS sequence"/>
</dbReference>
<dbReference type="PROSITE" id="PS00028">
    <property type="entry name" value="ZINC_FINGER_C2H2_1"/>
    <property type="match status" value="1"/>
</dbReference>
<dbReference type="PROSITE" id="PS50157">
    <property type="entry name" value="ZINC_FINGER_C2H2_2"/>
    <property type="match status" value="1"/>
</dbReference>
<dbReference type="InterPro" id="IPR036236">
    <property type="entry name" value="Znf_C2H2_sf"/>
</dbReference>
<feature type="compositionally biased region" description="Basic and acidic residues" evidence="2">
    <location>
        <begin position="100"/>
        <end position="113"/>
    </location>
</feature>
<sequence length="133" mass="14060">MSEPELGKEATVREDCAALKKPSDNPETSAAATAPQGQPPRPDKPYSCSHCGKAYASRSGLKGHMKMHPGALTNAPGRTQTNENEPSEDRSTANKISGQQEEKQGLTPEKGDSNDLLPTSGDSDVTAEPLDTK</sequence>
<accession>A0ABV0URI8</accession>
<evidence type="ECO:0000256" key="2">
    <source>
        <dbReference type="SAM" id="MobiDB-lite"/>
    </source>
</evidence>
<evidence type="ECO:0000256" key="1">
    <source>
        <dbReference type="PROSITE-ProRule" id="PRU00042"/>
    </source>
</evidence>
<comment type="caution">
    <text evidence="4">The sequence shown here is derived from an EMBL/GenBank/DDBJ whole genome shotgun (WGS) entry which is preliminary data.</text>
</comment>
<keyword evidence="5" id="KW-1185">Reference proteome</keyword>
<evidence type="ECO:0000313" key="5">
    <source>
        <dbReference type="Proteomes" id="UP001482620"/>
    </source>
</evidence>
<dbReference type="InterPro" id="IPR013087">
    <property type="entry name" value="Znf_C2H2_type"/>
</dbReference>
<evidence type="ECO:0000313" key="4">
    <source>
        <dbReference type="EMBL" id="MEQ2246778.1"/>
    </source>
</evidence>
<keyword evidence="1" id="KW-0479">Metal-binding</keyword>
<dbReference type="Gene3D" id="3.30.160.60">
    <property type="entry name" value="Classic Zinc Finger"/>
    <property type="match status" value="1"/>
</dbReference>
<feature type="compositionally biased region" description="Basic and acidic residues" evidence="2">
    <location>
        <begin position="1"/>
        <end position="24"/>
    </location>
</feature>
<keyword evidence="1" id="KW-0862">Zinc</keyword>
<reference evidence="4 5" key="1">
    <citation type="submission" date="2021-06" db="EMBL/GenBank/DDBJ databases">
        <authorList>
            <person name="Palmer J.M."/>
        </authorList>
    </citation>
    <scope>NUCLEOTIDE SEQUENCE [LARGE SCALE GENOMIC DNA]</scope>
    <source>
        <strain evidence="5">if_2019</strain>
        <tissue evidence="4">Muscle</tissue>
    </source>
</reference>
<keyword evidence="1" id="KW-0863">Zinc-finger</keyword>
<dbReference type="SMART" id="SM00355">
    <property type="entry name" value="ZnF_C2H2"/>
    <property type="match status" value="1"/>
</dbReference>